<dbReference type="Proteomes" id="UP000008810">
    <property type="component" value="Chromosome 2"/>
</dbReference>
<dbReference type="InParanoid" id="A0A2K2D6A9"/>
<sequence>MYCPGYTCVLCHQAHMETRDHLFFQCQFARSCWRYIYPGFTPGDNVHVNIDAIKQKLKVPFHMEITTLVTWSIWRTRNDFIFNGITPSLYRCRRTFKEELNLVFHGAKRKKYEGLQAWIENFR</sequence>
<keyword evidence="3" id="KW-1185">Reference proteome</keyword>
<dbReference type="OrthoDB" id="649363at2759"/>
<evidence type="ECO:0000313" key="2">
    <source>
        <dbReference type="EnsemblPlants" id="PNT69810"/>
    </source>
</evidence>
<dbReference type="FunCoup" id="A0A2K2D6A9">
    <property type="interactions" value="237"/>
</dbReference>
<protein>
    <recommendedName>
        <fullName evidence="4">Reverse transcriptase zinc-binding domain-containing protein</fullName>
    </recommendedName>
</protein>
<reference evidence="1 2" key="1">
    <citation type="journal article" date="2010" name="Nature">
        <title>Genome sequencing and analysis of the model grass Brachypodium distachyon.</title>
        <authorList>
            <consortium name="International Brachypodium Initiative"/>
        </authorList>
    </citation>
    <scope>NUCLEOTIDE SEQUENCE [LARGE SCALE GENOMIC DNA]</scope>
    <source>
        <strain evidence="1 2">Bd21</strain>
    </source>
</reference>
<evidence type="ECO:0008006" key="4">
    <source>
        <dbReference type="Google" id="ProtNLM"/>
    </source>
</evidence>
<name>A0A2K2D6A9_BRADI</name>
<gene>
    <name evidence="1" type="ORF">BRADI_2g00791v3</name>
</gene>
<dbReference type="AlphaFoldDB" id="A0A2K2D6A9"/>
<accession>A0A2K2D6A9</accession>
<evidence type="ECO:0000313" key="3">
    <source>
        <dbReference type="Proteomes" id="UP000008810"/>
    </source>
</evidence>
<organism evidence="1">
    <name type="scientific">Brachypodium distachyon</name>
    <name type="common">Purple false brome</name>
    <name type="synonym">Trachynia distachya</name>
    <dbReference type="NCBI Taxonomy" id="15368"/>
    <lineage>
        <taxon>Eukaryota</taxon>
        <taxon>Viridiplantae</taxon>
        <taxon>Streptophyta</taxon>
        <taxon>Embryophyta</taxon>
        <taxon>Tracheophyta</taxon>
        <taxon>Spermatophyta</taxon>
        <taxon>Magnoliopsida</taxon>
        <taxon>Liliopsida</taxon>
        <taxon>Poales</taxon>
        <taxon>Poaceae</taxon>
        <taxon>BOP clade</taxon>
        <taxon>Pooideae</taxon>
        <taxon>Stipodae</taxon>
        <taxon>Brachypodieae</taxon>
        <taxon>Brachypodium</taxon>
    </lineage>
</organism>
<reference evidence="2" key="3">
    <citation type="submission" date="2018-08" db="UniProtKB">
        <authorList>
            <consortium name="EnsemblPlants"/>
        </authorList>
    </citation>
    <scope>IDENTIFICATION</scope>
    <source>
        <strain evidence="2">cv. Bd21</strain>
    </source>
</reference>
<dbReference type="EMBL" id="CM000881">
    <property type="protein sequence ID" value="PNT69810.1"/>
    <property type="molecule type" value="Genomic_DNA"/>
</dbReference>
<evidence type="ECO:0000313" key="1">
    <source>
        <dbReference type="EMBL" id="PNT69810.1"/>
    </source>
</evidence>
<dbReference type="Gramene" id="PNT69810">
    <property type="protein sequence ID" value="PNT69810"/>
    <property type="gene ID" value="BRADI_2g00791v3"/>
</dbReference>
<dbReference type="EnsemblPlants" id="PNT69810">
    <property type="protein sequence ID" value="PNT69810"/>
    <property type="gene ID" value="BRADI_2g00791v3"/>
</dbReference>
<proteinExistence type="predicted"/>
<reference evidence="1" key="2">
    <citation type="submission" date="2017-06" db="EMBL/GenBank/DDBJ databases">
        <title>WGS assembly of Brachypodium distachyon.</title>
        <authorList>
            <consortium name="The International Brachypodium Initiative"/>
            <person name="Lucas S."/>
            <person name="Harmon-Smith M."/>
            <person name="Lail K."/>
            <person name="Tice H."/>
            <person name="Grimwood J."/>
            <person name="Bruce D."/>
            <person name="Barry K."/>
            <person name="Shu S."/>
            <person name="Lindquist E."/>
            <person name="Wang M."/>
            <person name="Pitluck S."/>
            <person name="Vogel J.P."/>
            <person name="Garvin D.F."/>
            <person name="Mockler T.C."/>
            <person name="Schmutz J."/>
            <person name="Rokhsar D."/>
            <person name="Bevan M.W."/>
        </authorList>
    </citation>
    <scope>NUCLEOTIDE SEQUENCE</scope>
    <source>
        <strain evidence="1">Bd21</strain>
    </source>
</reference>